<dbReference type="RefSeq" id="WP_074612419.1">
    <property type="nucleotide sequence ID" value="NZ_FNGY01000014.1"/>
</dbReference>
<organism evidence="2 3">
    <name type="scientific">Pedobacter steynii</name>
    <dbReference type="NCBI Taxonomy" id="430522"/>
    <lineage>
        <taxon>Bacteria</taxon>
        <taxon>Pseudomonadati</taxon>
        <taxon>Bacteroidota</taxon>
        <taxon>Sphingobacteriia</taxon>
        <taxon>Sphingobacteriales</taxon>
        <taxon>Sphingobacteriaceae</taxon>
        <taxon>Pedobacter</taxon>
    </lineage>
</organism>
<dbReference type="Pfam" id="PF17166">
    <property type="entry name" value="DUF5126"/>
    <property type="match status" value="1"/>
</dbReference>
<name>A0A1H0IX44_9SPHI</name>
<sequence length="391" mass="43940">MKKLMYLIAGGMCLFLLQCKTEDRLDHIDPNAAAPAQVYNIKSEGKPGGAILTYKLPADPNLSYVKAVYEIQPGVFREGKSSFYTDSLKLEGFGDTNEYTVKVYSIGKNEKASLPVEIKVSPLTPPIESSFKELTMEPGFGGIKIKFKNEFAANMAIVIMADTVGNDVLLPIQTFYTKTIAGTFSVRGLTATPKKFSVYLRDRWNNKSESLVKTIAPLFEQKVPKPFKGLKLPTDEYEPVESQYPVDRMWDDKIDNGVFASRHNTSTPQWFTFDLGRAVVISRMKMHQRHPDYTYTGANVKRFELWGTNDPGLDGSFTNWKLLGTFKSFKPSGLPLGRATAEDNNYGHTQGEDFDLEEIPLAYRYLRFKTLETYGGGSQITIAELSFWGKL</sequence>
<dbReference type="EMBL" id="FNGY01000014">
    <property type="protein sequence ID" value="SDO35790.1"/>
    <property type="molecule type" value="Genomic_DNA"/>
</dbReference>
<reference evidence="3" key="1">
    <citation type="submission" date="2016-10" db="EMBL/GenBank/DDBJ databases">
        <authorList>
            <person name="Varghese N."/>
            <person name="Submissions S."/>
        </authorList>
    </citation>
    <scope>NUCLEOTIDE SEQUENCE [LARGE SCALE GENOMIC DNA]</scope>
    <source>
        <strain evidence="3">DSM 19110</strain>
    </source>
</reference>
<dbReference type="SUPFAM" id="SSF49785">
    <property type="entry name" value="Galactose-binding domain-like"/>
    <property type="match status" value="1"/>
</dbReference>
<dbReference type="AlphaFoldDB" id="A0A1H0IX44"/>
<gene>
    <name evidence="2" type="ORF">SAMN05421820_1146</name>
</gene>
<dbReference type="OrthoDB" id="621114at2"/>
<dbReference type="InterPro" id="IPR032164">
    <property type="entry name" value="DUF5000"/>
</dbReference>
<dbReference type="InterPro" id="IPR000421">
    <property type="entry name" value="FA58C"/>
</dbReference>
<dbReference type="Gene3D" id="2.60.120.260">
    <property type="entry name" value="Galactose-binding domain-like"/>
    <property type="match status" value="1"/>
</dbReference>
<dbReference type="InterPro" id="IPR008979">
    <property type="entry name" value="Galactose-bd-like_sf"/>
</dbReference>
<keyword evidence="3" id="KW-1185">Reference proteome</keyword>
<feature type="domain" description="F5/8 type C" evidence="1">
    <location>
        <begin position="250"/>
        <end position="390"/>
    </location>
</feature>
<dbReference type="PROSITE" id="PS50022">
    <property type="entry name" value="FA58C_3"/>
    <property type="match status" value="1"/>
</dbReference>
<dbReference type="InterPro" id="IPR032527">
    <property type="entry name" value="DUF4959"/>
</dbReference>
<accession>A0A1H0IX44</accession>
<evidence type="ECO:0000313" key="2">
    <source>
        <dbReference type="EMBL" id="SDO35790.1"/>
    </source>
</evidence>
<evidence type="ECO:0000259" key="1">
    <source>
        <dbReference type="PROSITE" id="PS50022"/>
    </source>
</evidence>
<dbReference type="Pfam" id="PF16323">
    <property type="entry name" value="DUF4959"/>
    <property type="match status" value="1"/>
</dbReference>
<proteinExistence type="predicted"/>
<evidence type="ECO:0000313" key="3">
    <source>
        <dbReference type="Proteomes" id="UP000183200"/>
    </source>
</evidence>
<dbReference type="InterPro" id="IPR033431">
    <property type="entry name" value="DUF5126"/>
</dbReference>
<dbReference type="Proteomes" id="UP000183200">
    <property type="component" value="Unassembled WGS sequence"/>
</dbReference>
<protein>
    <recommendedName>
        <fullName evidence="1">F5/8 type C domain-containing protein</fullName>
    </recommendedName>
</protein>
<dbReference type="Pfam" id="PF16391">
    <property type="entry name" value="DUF5000"/>
    <property type="match status" value="1"/>
</dbReference>